<dbReference type="HOGENOM" id="CLU_2563846_0_0_6"/>
<keyword evidence="7" id="KW-1185">Reference proteome</keyword>
<dbReference type="Pfam" id="PF16212">
    <property type="entry name" value="PhoLip_ATPase_C"/>
    <property type="match status" value="1"/>
</dbReference>
<proteinExistence type="predicted"/>
<dbReference type="PANTHER" id="PTHR24092:SF175">
    <property type="entry name" value="PHOSPHOLIPID-TRANSPORTING ATPASE"/>
    <property type="match status" value="1"/>
</dbReference>
<accession>R8AR05</accession>
<dbReference type="AlphaFoldDB" id="R8AR05"/>
<evidence type="ECO:0000256" key="4">
    <source>
        <dbReference type="SAM" id="Phobius"/>
    </source>
</evidence>
<organism evidence="6 7">
    <name type="scientific">Plesiomonas shigelloides 302-73</name>
    <dbReference type="NCBI Taxonomy" id="1315976"/>
    <lineage>
        <taxon>Bacteria</taxon>
        <taxon>Pseudomonadati</taxon>
        <taxon>Pseudomonadota</taxon>
        <taxon>Gammaproteobacteria</taxon>
        <taxon>Enterobacterales</taxon>
        <taxon>Enterobacteriaceae</taxon>
        <taxon>Plesiomonas</taxon>
    </lineage>
</organism>
<comment type="caution">
    <text evidence="6">The sequence shown here is derived from an EMBL/GenBank/DDBJ whole genome shotgun (WGS) entry which is preliminary data.</text>
</comment>
<reference evidence="6 7" key="1">
    <citation type="journal article" date="2013" name="Genome Announc.">
        <title>Genome Sequence of Plesiomonas shigelloides Strain 302-73 (Serotype O1).</title>
        <authorList>
            <person name="Pique N."/>
            <person name="Aquilini E."/>
            <person name="Alioto T."/>
            <person name="Minana-Galbis D."/>
            <person name="Tomas J.M."/>
        </authorList>
    </citation>
    <scope>NUCLEOTIDE SEQUENCE [LARGE SCALE GENOMIC DNA]</scope>
    <source>
        <strain evidence="6 7">302-73</strain>
    </source>
</reference>
<evidence type="ECO:0000256" key="3">
    <source>
        <dbReference type="ARBA" id="ARBA00022842"/>
    </source>
</evidence>
<keyword evidence="2" id="KW-0479">Metal-binding</keyword>
<evidence type="ECO:0000256" key="2">
    <source>
        <dbReference type="ARBA" id="ARBA00022723"/>
    </source>
</evidence>
<comment type="subcellular location">
    <subcellularLocation>
        <location evidence="1">Membrane</location>
        <topology evidence="1">Multi-pass membrane protein</topology>
    </subcellularLocation>
</comment>
<keyword evidence="4" id="KW-0472">Membrane</keyword>
<dbReference type="GO" id="GO:0140326">
    <property type="term" value="F:ATPase-coupled intramembrane lipid transporter activity"/>
    <property type="evidence" value="ECO:0007669"/>
    <property type="project" value="TreeGrafter"/>
</dbReference>
<dbReference type="GO" id="GO:0005886">
    <property type="term" value="C:plasma membrane"/>
    <property type="evidence" value="ECO:0007669"/>
    <property type="project" value="TreeGrafter"/>
</dbReference>
<evidence type="ECO:0000313" key="7">
    <source>
        <dbReference type="Proteomes" id="UP000014012"/>
    </source>
</evidence>
<dbReference type="GO" id="GO:0045332">
    <property type="term" value="P:phospholipid translocation"/>
    <property type="evidence" value="ECO:0007669"/>
    <property type="project" value="TreeGrafter"/>
</dbReference>
<keyword evidence="4" id="KW-1133">Transmembrane helix</keyword>
<evidence type="ECO:0000256" key="1">
    <source>
        <dbReference type="ARBA" id="ARBA00004141"/>
    </source>
</evidence>
<dbReference type="Proteomes" id="UP000014012">
    <property type="component" value="Unassembled WGS sequence"/>
</dbReference>
<feature type="domain" description="P-type ATPase C-terminal" evidence="5">
    <location>
        <begin position="3"/>
        <end position="81"/>
    </location>
</feature>
<name>R8AR05_PLESH</name>
<dbReference type="InterPro" id="IPR032630">
    <property type="entry name" value="P_typ_ATPase_c"/>
</dbReference>
<feature type="non-terminal residue" evidence="6">
    <location>
        <position position="82"/>
    </location>
</feature>
<dbReference type="GO" id="GO:0046872">
    <property type="term" value="F:metal ion binding"/>
    <property type="evidence" value="ECO:0007669"/>
    <property type="project" value="UniProtKB-KW"/>
</dbReference>
<protein>
    <recommendedName>
        <fullName evidence="5">P-type ATPase C-terminal domain-containing protein</fullName>
    </recommendedName>
</protein>
<evidence type="ECO:0000259" key="5">
    <source>
        <dbReference type="Pfam" id="PF16212"/>
    </source>
</evidence>
<evidence type="ECO:0000313" key="6">
    <source>
        <dbReference type="EMBL" id="EON88765.1"/>
    </source>
</evidence>
<dbReference type="EMBL" id="AQQO01000184">
    <property type="protein sequence ID" value="EON88765.1"/>
    <property type="molecule type" value="Genomic_DNA"/>
</dbReference>
<keyword evidence="4" id="KW-0812">Transmembrane</keyword>
<sequence length="82" mass="9424">MVSQFPLLYQEGVQNVLFSWLRILGWMFNGVVSAVMIFFFCTRALEHQSFDGKAVDYQILGATMYTCIVWVVNLQMALSVSY</sequence>
<keyword evidence="3" id="KW-0460">Magnesium</keyword>
<dbReference type="PANTHER" id="PTHR24092">
    <property type="entry name" value="PROBABLE PHOSPHOLIPID-TRANSPORTING ATPASE"/>
    <property type="match status" value="1"/>
</dbReference>
<dbReference type="RefSeq" id="WP_010863402.1">
    <property type="nucleotide sequence ID" value="NZ_AQQO01000184.1"/>
</dbReference>
<gene>
    <name evidence="6" type="ORF">PLESHI_08899</name>
</gene>
<feature type="transmembrane region" description="Helical" evidence="4">
    <location>
        <begin position="20"/>
        <end position="45"/>
    </location>
</feature>
<feature type="transmembrane region" description="Helical" evidence="4">
    <location>
        <begin position="57"/>
        <end position="78"/>
    </location>
</feature>